<accession>D7WDV1</accession>
<name>D7WDV1_9CORY</name>
<dbReference type="Gene3D" id="1.10.150.20">
    <property type="entry name" value="5' to 3' exonuclease, C-terminal subdomain"/>
    <property type="match status" value="1"/>
</dbReference>
<feature type="compositionally biased region" description="Pro residues" evidence="5">
    <location>
        <begin position="872"/>
        <end position="886"/>
    </location>
</feature>
<dbReference type="EC" id="2.7.7.7" evidence="2"/>
<dbReference type="EMBL" id="ACLJ02000003">
    <property type="protein sequence ID" value="EFK54332.1"/>
    <property type="molecule type" value="Genomic_DNA"/>
</dbReference>
<evidence type="ECO:0000256" key="5">
    <source>
        <dbReference type="SAM" id="MobiDB-lite"/>
    </source>
</evidence>
<keyword evidence="3" id="KW-0235">DNA replication</keyword>
<evidence type="ECO:0000313" key="7">
    <source>
        <dbReference type="EMBL" id="EFK54332.1"/>
    </source>
</evidence>
<feature type="region of interest" description="Disordered" evidence="5">
    <location>
        <begin position="1"/>
        <end position="45"/>
    </location>
</feature>
<comment type="catalytic activity">
    <reaction evidence="4">
        <text>DNA(n) + a 2'-deoxyribonucleoside 5'-triphosphate = DNA(n+1) + diphosphate</text>
        <dbReference type="Rhea" id="RHEA:22508"/>
        <dbReference type="Rhea" id="RHEA-COMP:17339"/>
        <dbReference type="Rhea" id="RHEA-COMP:17340"/>
        <dbReference type="ChEBI" id="CHEBI:33019"/>
        <dbReference type="ChEBI" id="CHEBI:61560"/>
        <dbReference type="ChEBI" id="CHEBI:173112"/>
        <dbReference type="EC" id="2.7.7.7"/>
    </reaction>
</comment>
<evidence type="ECO:0000256" key="1">
    <source>
        <dbReference type="ARBA" id="ARBA00007705"/>
    </source>
</evidence>
<dbReference type="PANTHER" id="PTHR10133">
    <property type="entry name" value="DNA POLYMERASE I"/>
    <property type="match status" value="1"/>
</dbReference>
<dbReference type="InterPro" id="IPR036397">
    <property type="entry name" value="RNaseH_sf"/>
</dbReference>
<evidence type="ECO:0000313" key="8">
    <source>
        <dbReference type="Proteomes" id="UP000004208"/>
    </source>
</evidence>
<keyword evidence="7" id="KW-0548">Nucleotidyltransferase</keyword>
<evidence type="ECO:0000256" key="2">
    <source>
        <dbReference type="ARBA" id="ARBA00012417"/>
    </source>
</evidence>
<keyword evidence="7" id="KW-0808">Transferase</keyword>
<dbReference type="InterPro" id="IPR002298">
    <property type="entry name" value="DNA_polymerase_A"/>
</dbReference>
<dbReference type="GO" id="GO:0003677">
    <property type="term" value="F:DNA binding"/>
    <property type="evidence" value="ECO:0007669"/>
    <property type="project" value="InterPro"/>
</dbReference>
<sequence>MDTKKKTPVGSGGQTEFSQNQDAEVSASNDTVMVSDGQADDTDSCEYTVTPKLTDEHLDELRSSAISDDVIESSGIYSARTVEAVPAPLRYLAENNPAALPMLVVPMEEVGAGTTYQVKPQPGSVCDSKGRPKKYVGPAKDNEWGTPPPALTVLRAVTDDTKRVCIVEGAKQAFAALSHTDETTAVYRIAGIWSWKGMQNYAVLAQFMDLPVYIIPDADASTNRYVYDGAREFRELLVQWGATPVRFVQVPGRDKQGLDDVLAEMPEDSRAKMLDMWVDKAQDKPARKMPKMPELDESETIAEVLEEKLDENNLRHTTVIDCNEGTPQARREMMLQAVYKMHGRKSLFRQENTAVEMLPRTEPEEIFEVTDGKSQPEDNRRAIVKVTRANGLSLICDAVTLYYTTKHSVQFVDPTTKDIDTIFQPKWAKQLPHLNGLVFTPIVTPSGRLVLTSEFEPETGLFVDLDDDVADLDIPENPTDEDVAWAKERLEDLFCDFPLKTPQDLSRVMALIMSMVFRPSVSISPAFLFSGSGPAVGKGMMASAVSTLVTGAPVPVTKCPSKDDEFEKVLTAMLIQGKTLVMFDEPGGVIDSKALAAAITEKTHSGRVLGESRTVSVPNVMQMIFAGNNVAVSRDLARRFVYIDLVVQSDFAEARSGFKYPQLNAYIKEHRRELMTAVLTLVQAWIAAGRPLPRDGMPTGGFEQWYKCVGGVLTHVGYGDFMDGVAEQRRVRNDGELADILHLYWLYTKVQGSGDYPNGFRGYDIQQIIAKIKEQDDLDSADTAWAKLGMDDPHVPLPADIYGTDDARAFALERAYLSLNNRTLEGLAIESLEVPKYAERRFKVVWRGKPEDDPLGGGGPLGGGDDGDDGGTPPPSPAPTPAPAPAPAADEPVAPAAPADSTTVVFDLETGSADDQHVTDDPGFVRLATYSVGGAEPVATTDIAGELIPLLEQADTIVGHNIVQYDLPVLQRLYGLDVGALIKAGKVRDTLIMVRLASGGNRNLEYNLDAVAHRCGVDGKLLAGSESALKALAKQYGGFDKIPVDNPEYVEYALQDVRANGAVYEKLLPATIEAVGEDYLRREHEKMHSLSVVESHGVRVDTAKVDAFIAEEAQTKAEIRAWLVDTVGIPDEGKAPWASAAGKQAIAEYLERFGVAAPRTAKGAISTSAKALNDLAEAHADVPEVVELAAKMETLLQSSTPATTIKKYLRGERVYPHITSSQATGRLSTTNPGMTVFGSRDERLIRQREMIVADSADEELISVDLSQIDARCMAAGSGDAAYAALFAPGRDAHTEMAIRVFGDAARRSDAKALGHAANYGMGPKSFAAHAGISEVEAKEQLDRLHFEFPQLEAFKDHLRKHAKALGWIATGFGRRVAVDRAKAYTQAPAAYGQGTARDVFLEGVLNLPAEVLEMVRIFVHDEIVLSVPRERAEDIKQTVMDAFKAVTLPCKGDVDVPVLSDSAGPAESWAGCKD</sequence>
<dbReference type="Gene3D" id="3.30.420.10">
    <property type="entry name" value="Ribonuclease H-like superfamily/Ribonuclease H"/>
    <property type="match status" value="1"/>
</dbReference>
<dbReference type="PRINTS" id="PR00868">
    <property type="entry name" value="DNAPOLI"/>
</dbReference>
<dbReference type="InterPro" id="IPR012337">
    <property type="entry name" value="RNaseH-like_sf"/>
</dbReference>
<dbReference type="GO" id="GO:0006261">
    <property type="term" value="P:DNA-templated DNA replication"/>
    <property type="evidence" value="ECO:0007669"/>
    <property type="project" value="InterPro"/>
</dbReference>
<feature type="domain" description="DNA-directed DNA polymerase family A palm" evidence="6">
    <location>
        <begin position="1242"/>
        <end position="1431"/>
    </location>
</feature>
<protein>
    <recommendedName>
        <fullName evidence="2">DNA-directed DNA polymerase</fullName>
        <ecNumber evidence="2">2.7.7.7</ecNumber>
    </recommendedName>
</protein>
<proteinExistence type="inferred from homology"/>
<feature type="compositionally biased region" description="Gly residues" evidence="5">
    <location>
        <begin position="855"/>
        <end position="864"/>
    </location>
</feature>
<feature type="compositionally biased region" description="Low complexity" evidence="5">
    <location>
        <begin position="887"/>
        <end position="899"/>
    </location>
</feature>
<gene>
    <name evidence="7" type="ORF">HMPREF0291_11989</name>
</gene>
<dbReference type="Pfam" id="PF00476">
    <property type="entry name" value="DNA_pol_A"/>
    <property type="match status" value="1"/>
</dbReference>
<evidence type="ECO:0000256" key="3">
    <source>
        <dbReference type="ARBA" id="ARBA00022705"/>
    </source>
</evidence>
<reference evidence="7" key="1">
    <citation type="submission" date="2010-06" db="EMBL/GenBank/DDBJ databases">
        <authorList>
            <person name="Muzny D."/>
            <person name="Qin X."/>
            <person name="Buhay C."/>
            <person name="Dugan-Rocha S."/>
            <person name="Ding Y."/>
            <person name="Chen G."/>
            <person name="Hawes A."/>
            <person name="Holder M."/>
            <person name="Jhangiani S."/>
            <person name="Johnson A."/>
            <person name="Khan Z."/>
            <person name="Li Z."/>
            <person name="Liu W."/>
            <person name="Liu X."/>
            <person name="Perez L."/>
            <person name="Shen H."/>
            <person name="Wang Q."/>
            <person name="Watt J."/>
            <person name="Xi L."/>
            <person name="Xin Y."/>
            <person name="Zhou J."/>
            <person name="Deng J."/>
            <person name="Jiang H."/>
            <person name="Liu Y."/>
            <person name="Qu J."/>
            <person name="Song X.-Z."/>
            <person name="Zhang L."/>
            <person name="Villasana D."/>
            <person name="Johnson A."/>
            <person name="Liu J."/>
            <person name="Liyanage D."/>
            <person name="Lorensuhewa L."/>
            <person name="Robinson T."/>
            <person name="Song A."/>
            <person name="Song B.-B."/>
            <person name="Dinh H."/>
            <person name="Thornton R."/>
            <person name="Coyle M."/>
            <person name="Francisco L."/>
            <person name="Jackson L."/>
            <person name="Javaid M."/>
            <person name="Korchina V."/>
            <person name="Kovar C."/>
            <person name="Mata R."/>
            <person name="Mathew T."/>
            <person name="Ngo R."/>
            <person name="Nguyen L."/>
            <person name="Nguyen N."/>
            <person name="Okwuonu G."/>
            <person name="Ongeri F."/>
            <person name="Pham C."/>
            <person name="Simmons D."/>
            <person name="Wilczek-Boney K."/>
            <person name="Hale W."/>
            <person name="Jakkamsetti A."/>
            <person name="Pham P."/>
            <person name="Ruth R."/>
            <person name="San Lucas F."/>
            <person name="Warren J."/>
            <person name="Zhang J."/>
            <person name="Zhao Z."/>
            <person name="Zhou C."/>
            <person name="Zhu D."/>
            <person name="Lee S."/>
            <person name="Bess C."/>
            <person name="Blankenburg K."/>
            <person name="Forbes L."/>
            <person name="Fu Q."/>
            <person name="Gubbala S."/>
            <person name="Hirani K."/>
            <person name="Jayaseelan J.C."/>
            <person name="Lara F."/>
            <person name="Munidasa M."/>
            <person name="Palculict T."/>
            <person name="Patil S."/>
            <person name="Pu L.-L."/>
            <person name="Saada N."/>
            <person name="Tang L."/>
            <person name="Weissenberger G."/>
            <person name="Zhu Y."/>
            <person name="Hemphill L."/>
            <person name="Shang Y."/>
            <person name="Youmans B."/>
            <person name="Ayvaz T."/>
            <person name="Ross M."/>
            <person name="Santibanez J."/>
            <person name="Aqrawi P."/>
            <person name="Gross S."/>
            <person name="Joshi V."/>
            <person name="Fowler G."/>
            <person name="Nazareth L."/>
            <person name="Reid J."/>
            <person name="Worley K."/>
            <person name="Petrosino J."/>
            <person name="Highlander S."/>
            <person name="Gibbs R."/>
        </authorList>
    </citation>
    <scope>NUCLEOTIDE SEQUENCE [LARGE SCALE GENOMIC DNA]</scope>
    <source>
        <strain evidence="7">ATCC 33030</strain>
    </source>
</reference>
<dbReference type="SUPFAM" id="SSF53098">
    <property type="entry name" value="Ribonuclease H-like"/>
    <property type="match status" value="1"/>
</dbReference>
<organism evidence="7 8">
    <name type="scientific">Corynebacterium genitalium ATCC 33030</name>
    <dbReference type="NCBI Taxonomy" id="585529"/>
    <lineage>
        <taxon>Bacteria</taxon>
        <taxon>Bacillati</taxon>
        <taxon>Actinomycetota</taxon>
        <taxon>Actinomycetes</taxon>
        <taxon>Mycobacteriales</taxon>
        <taxon>Corynebacteriaceae</taxon>
        <taxon>Corynebacterium</taxon>
    </lineage>
</organism>
<dbReference type="STRING" id="585529.HMPREF0291_11989"/>
<dbReference type="OrthoDB" id="5196455at2"/>
<comment type="caution">
    <text evidence="7">The sequence shown here is derived from an EMBL/GenBank/DDBJ whole genome shotgun (WGS) entry which is preliminary data.</text>
</comment>
<dbReference type="HOGENOM" id="CLU_255102_0_0_11"/>
<evidence type="ECO:0000259" key="6">
    <source>
        <dbReference type="SMART" id="SM00482"/>
    </source>
</evidence>
<evidence type="ECO:0000256" key="4">
    <source>
        <dbReference type="ARBA" id="ARBA00049244"/>
    </source>
</evidence>
<dbReference type="InterPro" id="IPR043502">
    <property type="entry name" value="DNA/RNA_pol_sf"/>
</dbReference>
<dbReference type="GO" id="GO:0003887">
    <property type="term" value="F:DNA-directed DNA polymerase activity"/>
    <property type="evidence" value="ECO:0007669"/>
    <property type="project" value="UniProtKB-KW"/>
</dbReference>
<dbReference type="GO" id="GO:0006302">
    <property type="term" value="P:double-strand break repair"/>
    <property type="evidence" value="ECO:0007669"/>
    <property type="project" value="TreeGrafter"/>
</dbReference>
<keyword evidence="8" id="KW-1185">Reference proteome</keyword>
<comment type="similarity">
    <text evidence="1">Belongs to the DNA polymerase type-A family.</text>
</comment>
<dbReference type="SUPFAM" id="SSF56672">
    <property type="entry name" value="DNA/RNA polymerases"/>
    <property type="match status" value="1"/>
</dbReference>
<feature type="region of interest" description="Disordered" evidence="5">
    <location>
        <begin position="848"/>
        <end position="899"/>
    </location>
</feature>
<keyword evidence="7" id="KW-0239">DNA-directed DNA polymerase</keyword>
<dbReference type="InterPro" id="IPR001098">
    <property type="entry name" value="DNA-dir_DNA_pol_A_palm_dom"/>
</dbReference>
<dbReference type="SMART" id="SM00482">
    <property type="entry name" value="POLAc"/>
    <property type="match status" value="1"/>
</dbReference>
<dbReference type="PANTHER" id="PTHR10133:SF27">
    <property type="entry name" value="DNA POLYMERASE NU"/>
    <property type="match status" value="1"/>
</dbReference>
<dbReference type="eggNOG" id="COG0749">
    <property type="taxonomic scope" value="Bacteria"/>
</dbReference>
<feature type="compositionally biased region" description="Polar residues" evidence="5">
    <location>
        <begin position="14"/>
        <end position="32"/>
    </location>
</feature>
<dbReference type="eggNOG" id="COG4643">
    <property type="taxonomic scope" value="Bacteria"/>
</dbReference>
<dbReference type="Proteomes" id="UP000004208">
    <property type="component" value="Unassembled WGS sequence"/>
</dbReference>
<dbReference type="Gene3D" id="3.30.70.370">
    <property type="match status" value="1"/>
</dbReference>